<sequence length="101" mass="11698">MYDISRVAAGHERFTMRVMIGLLPFQIECSQWLHNVGKCRQRLIGCVNRTFLTSKRSSWAGSTQHNFRFLQHMIAPLDRPALVVRVQISGRVESGARERVW</sequence>
<gene>
    <name evidence="1" type="ORF">HMPREF1120_08432</name>
</gene>
<dbReference type="HOGENOM" id="CLU_2291713_0_0_1"/>
<name>H6C8P3_EXODN</name>
<accession>H6C8P3</accession>
<proteinExistence type="predicted"/>
<dbReference type="EMBL" id="JH226136">
    <property type="protein sequence ID" value="EHY60472.1"/>
    <property type="molecule type" value="Genomic_DNA"/>
</dbReference>
<organism evidence="1 2">
    <name type="scientific">Exophiala dermatitidis (strain ATCC 34100 / CBS 525.76 / NIH/UT8656)</name>
    <name type="common">Black yeast</name>
    <name type="synonym">Wangiella dermatitidis</name>
    <dbReference type="NCBI Taxonomy" id="858893"/>
    <lineage>
        <taxon>Eukaryota</taxon>
        <taxon>Fungi</taxon>
        <taxon>Dikarya</taxon>
        <taxon>Ascomycota</taxon>
        <taxon>Pezizomycotina</taxon>
        <taxon>Eurotiomycetes</taxon>
        <taxon>Chaetothyriomycetidae</taxon>
        <taxon>Chaetothyriales</taxon>
        <taxon>Herpotrichiellaceae</taxon>
        <taxon>Exophiala</taxon>
    </lineage>
</organism>
<dbReference type="AlphaFoldDB" id="H6C8P3"/>
<keyword evidence="2" id="KW-1185">Reference proteome</keyword>
<dbReference type="VEuPathDB" id="FungiDB:HMPREF1120_08432"/>
<dbReference type="GeneID" id="20313071"/>
<evidence type="ECO:0000313" key="2">
    <source>
        <dbReference type="Proteomes" id="UP000007304"/>
    </source>
</evidence>
<dbReference type="RefSeq" id="XP_009160933.1">
    <property type="nucleotide sequence ID" value="XM_009162685.1"/>
</dbReference>
<protein>
    <submittedName>
        <fullName evidence="1">Uncharacterized protein</fullName>
    </submittedName>
</protein>
<evidence type="ECO:0000313" key="1">
    <source>
        <dbReference type="EMBL" id="EHY60472.1"/>
    </source>
</evidence>
<dbReference type="Proteomes" id="UP000007304">
    <property type="component" value="Unassembled WGS sequence"/>
</dbReference>
<dbReference type="InParanoid" id="H6C8P3"/>
<reference evidence="1" key="1">
    <citation type="submission" date="2011-07" db="EMBL/GenBank/DDBJ databases">
        <title>The Genome Sequence of Exophiala (Wangiella) dermatitidis NIH/UT8656.</title>
        <authorList>
            <consortium name="The Broad Institute Genome Sequencing Platform"/>
            <person name="Cuomo C."/>
            <person name="Wang Z."/>
            <person name="Hunicke-Smith S."/>
            <person name="Szanislo P.J."/>
            <person name="Earl A."/>
            <person name="Young S.K."/>
            <person name="Zeng Q."/>
            <person name="Gargeya S."/>
            <person name="Fitzgerald M."/>
            <person name="Haas B."/>
            <person name="Abouelleil A."/>
            <person name="Alvarado L."/>
            <person name="Arachchi H.M."/>
            <person name="Berlin A."/>
            <person name="Brown A."/>
            <person name="Chapman S.B."/>
            <person name="Chen Z."/>
            <person name="Dunbar C."/>
            <person name="Freedman E."/>
            <person name="Gearin G."/>
            <person name="Gellesch M."/>
            <person name="Goldberg J."/>
            <person name="Griggs A."/>
            <person name="Gujja S."/>
            <person name="Heiman D."/>
            <person name="Howarth C."/>
            <person name="Larson L."/>
            <person name="Lui A."/>
            <person name="MacDonald P.J.P."/>
            <person name="Montmayeur A."/>
            <person name="Murphy C."/>
            <person name="Neiman D."/>
            <person name="Pearson M."/>
            <person name="Priest M."/>
            <person name="Roberts A."/>
            <person name="Saif S."/>
            <person name="Shea T."/>
            <person name="Shenoy N."/>
            <person name="Sisk P."/>
            <person name="Stolte C."/>
            <person name="Sykes S."/>
            <person name="Wortman J."/>
            <person name="Nusbaum C."/>
            <person name="Birren B."/>
        </authorList>
    </citation>
    <scope>NUCLEOTIDE SEQUENCE</scope>
    <source>
        <strain evidence="1">NIH/UT8656</strain>
    </source>
</reference>